<feature type="domain" description="Haemin-degrading HemS/ChuX" evidence="1">
    <location>
        <begin position="182"/>
        <end position="305"/>
    </location>
</feature>
<gene>
    <name evidence="2" type="ORF">THIAE_08150</name>
</gene>
<reference evidence="2 3" key="1">
    <citation type="submission" date="2013-12" db="EMBL/GenBank/DDBJ databases">
        <authorList>
            <consortium name="DOE Joint Genome Institute"/>
            <person name="Kappler U."/>
            <person name="Huntemann M."/>
            <person name="Han J."/>
            <person name="Chen A."/>
            <person name="Kyrpides N."/>
            <person name="Mavromatis K."/>
            <person name="Markowitz V."/>
            <person name="Palaniappan K."/>
            <person name="Ivanova N."/>
            <person name="Schaumberg A."/>
            <person name="Pati A."/>
            <person name="Liolios K."/>
            <person name="Nordberg H.P."/>
            <person name="Cantor M.N."/>
            <person name="Hua S.X."/>
            <person name="Woyke T."/>
        </authorList>
    </citation>
    <scope>NUCLEOTIDE SEQUENCE [LARGE SCALE GENOMIC DNA]</scope>
    <source>
        <strain evidence="3">AL2</strain>
    </source>
</reference>
<evidence type="ECO:0000313" key="2">
    <source>
        <dbReference type="EMBL" id="AHF02352.1"/>
    </source>
</evidence>
<dbReference type="STRING" id="717772.THIAE_08150"/>
<evidence type="ECO:0000259" key="1">
    <source>
        <dbReference type="Pfam" id="PF05171"/>
    </source>
</evidence>
<organism evidence="2 3">
    <name type="scientific">Thiomicrospira aerophila AL3</name>
    <dbReference type="NCBI Taxonomy" id="717772"/>
    <lineage>
        <taxon>Bacteria</taxon>
        <taxon>Pseudomonadati</taxon>
        <taxon>Pseudomonadota</taxon>
        <taxon>Gammaproteobacteria</taxon>
        <taxon>Thiotrichales</taxon>
        <taxon>Piscirickettsiaceae</taxon>
        <taxon>Thiomicrospira</taxon>
    </lineage>
</organism>
<dbReference type="RefSeq" id="WP_006460718.1">
    <property type="nucleotide sequence ID" value="NZ_CP007030.1"/>
</dbReference>
<dbReference type="InterPro" id="IPR007845">
    <property type="entry name" value="HemS/ChuX_dom"/>
</dbReference>
<dbReference type="EMBL" id="CP007030">
    <property type="protein sequence ID" value="AHF02352.1"/>
    <property type="molecule type" value="Genomic_DNA"/>
</dbReference>
<proteinExistence type="predicted"/>
<dbReference type="InParanoid" id="W0DV81"/>
<dbReference type="InterPro" id="IPR053733">
    <property type="entry name" value="Heme_Transport_Util_sf"/>
</dbReference>
<dbReference type="GO" id="GO:0006826">
    <property type="term" value="P:iron ion transport"/>
    <property type="evidence" value="ECO:0007669"/>
    <property type="project" value="InterPro"/>
</dbReference>
<protein>
    <recommendedName>
        <fullName evidence="1">Haemin-degrading HemS/ChuX domain-containing protein</fullName>
    </recommendedName>
</protein>
<dbReference type="Gene3D" id="3.40.1570.10">
    <property type="entry name" value="HemS/ChuS/ChuX like domains"/>
    <property type="match status" value="1"/>
</dbReference>
<dbReference type="SUPFAM" id="SSF144064">
    <property type="entry name" value="Heme iron utilization protein-like"/>
    <property type="match status" value="1"/>
</dbReference>
<evidence type="ECO:0000313" key="3">
    <source>
        <dbReference type="Proteomes" id="UP000005380"/>
    </source>
</evidence>
<accession>W0DV81</accession>
<dbReference type="AlphaFoldDB" id="W0DV81"/>
<dbReference type="KEGG" id="tao:THIAE_08150"/>
<name>W0DV81_9GAMM</name>
<dbReference type="Pfam" id="PF05171">
    <property type="entry name" value="HemS"/>
    <property type="match status" value="1"/>
</dbReference>
<dbReference type="HOGENOM" id="CLU_908929_0_0_6"/>
<sequence>MLKLQTTHPTHGFCLTDQYTNAIKNLAPTGIWKAVLVNSGLHHQVTARFCKLHHRGSRLIGSAPFVNANLFTHKWQNLAAFWQQDQAYIDIKDSHGQLAYCLKSLHDPNSVEAEHLSEWFDTYAGLSAITPKTTHIKRFKTHRFAVQPIDQGQLQQIWLSFKHPQQANSLFKAQAHQLPTLFESLGNRFARSMTFEQLVHHLERLRLSQAFMSITARNEALTQTHLGRIRKLFQTDDKLLLTDAGFKLQILSKHISQAWCLKIPTDTASAIQIKLLDSRNQEVLTITDQQPCHSSHQWQQIFQQLN</sequence>
<dbReference type="OrthoDB" id="316630at2"/>
<keyword evidence="3" id="KW-1185">Reference proteome</keyword>
<dbReference type="Proteomes" id="UP000005380">
    <property type="component" value="Chromosome"/>
</dbReference>